<reference evidence="6 7" key="1">
    <citation type="submission" date="2014-11" db="EMBL/GenBank/DDBJ databases">
        <authorList>
            <person name="Zhu J."/>
            <person name="Qi W."/>
            <person name="Song R."/>
        </authorList>
    </citation>
    <scope>NUCLEOTIDE SEQUENCE [LARGE SCALE GENOMIC DNA]</scope>
</reference>
<dbReference type="SUPFAM" id="SSF57903">
    <property type="entry name" value="FYVE/PHD zinc finger"/>
    <property type="match status" value="1"/>
</dbReference>
<dbReference type="EMBL" id="CDMY01000688">
    <property type="protein sequence ID" value="CEM30112.1"/>
    <property type="molecule type" value="Genomic_DNA"/>
</dbReference>
<keyword evidence="1" id="KW-0479">Metal-binding</keyword>
<dbReference type="Proteomes" id="UP000041254">
    <property type="component" value="Unassembled WGS sequence"/>
</dbReference>
<dbReference type="GO" id="GO:0008270">
    <property type="term" value="F:zinc ion binding"/>
    <property type="evidence" value="ECO:0007669"/>
    <property type="project" value="UniProtKB-KW"/>
</dbReference>
<keyword evidence="7" id="KW-1185">Reference proteome</keyword>
<evidence type="ECO:0000256" key="3">
    <source>
        <dbReference type="ARBA" id="ARBA00022833"/>
    </source>
</evidence>
<feature type="compositionally biased region" description="Low complexity" evidence="4">
    <location>
        <begin position="187"/>
        <end position="201"/>
    </location>
</feature>
<dbReference type="InterPro" id="IPR013083">
    <property type="entry name" value="Znf_RING/FYVE/PHD"/>
</dbReference>
<evidence type="ECO:0000313" key="7">
    <source>
        <dbReference type="Proteomes" id="UP000041254"/>
    </source>
</evidence>
<gene>
    <name evidence="6" type="ORF">Vbra_18005</name>
</gene>
<evidence type="ECO:0000256" key="1">
    <source>
        <dbReference type="ARBA" id="ARBA00022723"/>
    </source>
</evidence>
<evidence type="ECO:0000313" key="6">
    <source>
        <dbReference type="EMBL" id="CEM30112.1"/>
    </source>
</evidence>
<dbReference type="InParanoid" id="A0A0G4GJL8"/>
<dbReference type="PROSITE" id="PS01359">
    <property type="entry name" value="ZF_PHD_1"/>
    <property type="match status" value="1"/>
</dbReference>
<sequence>MEATGSSSSRQEASGGARLPLAIAPRGSDELQPSVKDDLFQEVSESDSLIQFEACLSDELVPSEPPHPKKLFRWTSEMVDHSHFIRHLKHPSPTLLARLPPFPTPFLHKGTLRRQIVPVTKDENPPPPNNHTRARARDGRYIPMDGGNGNNGGGVEGGGGGAGAVRRDRRGGGGNKRHRREGENRGNRGNSGAVHQPQPQQLGGGGGGQRRSICVCGRRVQSLSIRCDECRVWHHPACAEVAPKGTVEIRRWPRARAFFCPQCREGDDPTKKKVSKALSEENDDSDNMIVEKDKEGDNNQGTPDMQSDQ</sequence>
<evidence type="ECO:0000256" key="2">
    <source>
        <dbReference type="ARBA" id="ARBA00022771"/>
    </source>
</evidence>
<feature type="region of interest" description="Disordered" evidence="4">
    <location>
        <begin position="1"/>
        <end position="33"/>
    </location>
</feature>
<feature type="compositionally biased region" description="Gly residues" evidence="4">
    <location>
        <begin position="146"/>
        <end position="163"/>
    </location>
</feature>
<dbReference type="SMART" id="SM00249">
    <property type="entry name" value="PHD"/>
    <property type="match status" value="1"/>
</dbReference>
<proteinExistence type="predicted"/>
<organism evidence="6 7">
    <name type="scientific">Vitrella brassicaformis (strain CCMP3155)</name>
    <dbReference type="NCBI Taxonomy" id="1169540"/>
    <lineage>
        <taxon>Eukaryota</taxon>
        <taxon>Sar</taxon>
        <taxon>Alveolata</taxon>
        <taxon>Colpodellida</taxon>
        <taxon>Vitrellaceae</taxon>
        <taxon>Vitrella</taxon>
    </lineage>
</organism>
<feature type="compositionally biased region" description="Polar residues" evidence="4">
    <location>
        <begin position="1"/>
        <end position="12"/>
    </location>
</feature>
<evidence type="ECO:0000259" key="5">
    <source>
        <dbReference type="SMART" id="SM00249"/>
    </source>
</evidence>
<dbReference type="Gene3D" id="3.30.40.10">
    <property type="entry name" value="Zinc/RING finger domain, C3HC4 (zinc finger)"/>
    <property type="match status" value="1"/>
</dbReference>
<dbReference type="VEuPathDB" id="CryptoDB:Vbra_18005"/>
<feature type="region of interest" description="Disordered" evidence="4">
    <location>
        <begin position="119"/>
        <end position="211"/>
    </location>
</feature>
<feature type="compositionally biased region" description="Polar residues" evidence="4">
    <location>
        <begin position="298"/>
        <end position="309"/>
    </location>
</feature>
<evidence type="ECO:0000256" key="4">
    <source>
        <dbReference type="SAM" id="MobiDB-lite"/>
    </source>
</evidence>
<dbReference type="InterPro" id="IPR001965">
    <property type="entry name" value="Znf_PHD"/>
</dbReference>
<feature type="domain" description="Zinc finger PHD-type" evidence="5">
    <location>
        <begin position="213"/>
        <end position="264"/>
    </location>
</feature>
<keyword evidence="3" id="KW-0862">Zinc</keyword>
<name>A0A0G4GJL8_VITBC</name>
<dbReference type="InterPro" id="IPR019786">
    <property type="entry name" value="Zinc_finger_PHD-type_CS"/>
</dbReference>
<accession>A0A0G4GJL8</accession>
<feature type="region of interest" description="Disordered" evidence="4">
    <location>
        <begin position="265"/>
        <end position="309"/>
    </location>
</feature>
<protein>
    <recommendedName>
        <fullName evidence="5">Zinc finger PHD-type domain-containing protein</fullName>
    </recommendedName>
</protein>
<keyword evidence="2" id="KW-0863">Zinc-finger</keyword>
<dbReference type="AlphaFoldDB" id="A0A0G4GJL8"/>
<dbReference type="InterPro" id="IPR011011">
    <property type="entry name" value="Znf_FYVE_PHD"/>
</dbReference>